<dbReference type="InterPro" id="IPR006357">
    <property type="entry name" value="HAD-SF_hydro_IIA"/>
</dbReference>
<evidence type="ECO:0000313" key="5">
    <source>
        <dbReference type="Proteomes" id="UP001516023"/>
    </source>
</evidence>
<dbReference type="InterPro" id="IPR036412">
    <property type="entry name" value="HAD-like_sf"/>
</dbReference>
<dbReference type="EMBL" id="JABMIG020000036">
    <property type="protein sequence ID" value="KAL3799716.1"/>
    <property type="molecule type" value="Genomic_DNA"/>
</dbReference>
<dbReference type="InterPro" id="IPR023214">
    <property type="entry name" value="HAD_sf"/>
</dbReference>
<name>A0ABD3QJH5_9STRA</name>
<proteinExistence type="predicted"/>
<dbReference type="InterPro" id="IPR006349">
    <property type="entry name" value="PGP_euk"/>
</dbReference>
<sequence length="408" mass="45418">MRFLSRQVVLPLFLSYSVSAWSMWTGNPSPSSHPHKTRKQLFSTEQNPQESDVVLCTSADITENIRHESEQEMEKVAQYFHSKQSSIRLIKTKEELTSYMSSNNINNYLFDCDGVLYRGSDPMPDASQTMQSLLDNGKQVFFVTNNAGSSRSELKNKLEKVLSLPKGTLQEEMMIGSAFVAARYLRSLLINENKAIHKRVHVIGTAGLCQEMRNAGFDISGGPDDSPSGMSREELASYPFPEGEIDAVVIGLDNDFNYRKLCIATVLLQRNPQAVLVATNRDAFDLVGYDARHLPGNGALVSSVEVASGRTAINVGKPSPVLANWLMEEFNLNLDETMMIGDRLDTDVKFGNCSRMKCSALVLTGCTTVNEIEELMLRMEGDTNKEESREMIPTTIFPHVGYMVVNDT</sequence>
<keyword evidence="3" id="KW-0732">Signal</keyword>
<dbReference type="GO" id="GO:0016787">
    <property type="term" value="F:hydrolase activity"/>
    <property type="evidence" value="ECO:0007669"/>
    <property type="project" value="UniProtKB-KW"/>
</dbReference>
<protein>
    <recommendedName>
        <fullName evidence="6">Phosphoglycolate phosphatase</fullName>
    </recommendedName>
</protein>
<evidence type="ECO:0000313" key="4">
    <source>
        <dbReference type="EMBL" id="KAL3799716.1"/>
    </source>
</evidence>
<dbReference type="SUPFAM" id="SSF56784">
    <property type="entry name" value="HAD-like"/>
    <property type="match status" value="1"/>
</dbReference>
<keyword evidence="1" id="KW-0378">Hydrolase</keyword>
<feature type="region of interest" description="Disordered" evidence="2">
    <location>
        <begin position="27"/>
        <end position="49"/>
    </location>
</feature>
<comment type="caution">
    <text evidence="4">The sequence shown here is derived from an EMBL/GenBank/DDBJ whole genome shotgun (WGS) entry which is preliminary data.</text>
</comment>
<evidence type="ECO:0000256" key="2">
    <source>
        <dbReference type="SAM" id="MobiDB-lite"/>
    </source>
</evidence>
<dbReference type="AlphaFoldDB" id="A0ABD3QJH5"/>
<dbReference type="NCBIfam" id="TIGR01452">
    <property type="entry name" value="PGP_euk"/>
    <property type="match status" value="1"/>
</dbReference>
<keyword evidence="5" id="KW-1185">Reference proteome</keyword>
<dbReference type="PANTHER" id="PTHR19288:SF93">
    <property type="entry name" value="FI11325P-RELATED"/>
    <property type="match status" value="1"/>
</dbReference>
<dbReference type="Proteomes" id="UP001516023">
    <property type="component" value="Unassembled WGS sequence"/>
</dbReference>
<feature type="signal peptide" evidence="3">
    <location>
        <begin position="1"/>
        <end position="20"/>
    </location>
</feature>
<dbReference type="Pfam" id="PF13344">
    <property type="entry name" value="Hydrolase_6"/>
    <property type="match status" value="1"/>
</dbReference>
<evidence type="ECO:0000256" key="3">
    <source>
        <dbReference type="SAM" id="SignalP"/>
    </source>
</evidence>
<organism evidence="4 5">
    <name type="scientific">Cyclotella cryptica</name>
    <dbReference type="NCBI Taxonomy" id="29204"/>
    <lineage>
        <taxon>Eukaryota</taxon>
        <taxon>Sar</taxon>
        <taxon>Stramenopiles</taxon>
        <taxon>Ochrophyta</taxon>
        <taxon>Bacillariophyta</taxon>
        <taxon>Coscinodiscophyceae</taxon>
        <taxon>Thalassiosirophycidae</taxon>
        <taxon>Stephanodiscales</taxon>
        <taxon>Stephanodiscaceae</taxon>
        <taxon>Cyclotella</taxon>
    </lineage>
</organism>
<evidence type="ECO:0008006" key="6">
    <source>
        <dbReference type="Google" id="ProtNLM"/>
    </source>
</evidence>
<dbReference type="NCBIfam" id="TIGR01460">
    <property type="entry name" value="HAD-SF-IIA"/>
    <property type="match status" value="1"/>
</dbReference>
<gene>
    <name evidence="4" type="ORF">HJC23_010366</name>
</gene>
<accession>A0ABD3QJH5</accession>
<evidence type="ECO:0000256" key="1">
    <source>
        <dbReference type="ARBA" id="ARBA00022801"/>
    </source>
</evidence>
<dbReference type="Gene3D" id="3.40.50.1000">
    <property type="entry name" value="HAD superfamily/HAD-like"/>
    <property type="match status" value="2"/>
</dbReference>
<dbReference type="PANTHER" id="PTHR19288">
    <property type="entry name" value="4-NITROPHENYLPHOSPHATASE-RELATED"/>
    <property type="match status" value="1"/>
</dbReference>
<reference evidence="4 5" key="1">
    <citation type="journal article" date="2020" name="G3 (Bethesda)">
        <title>Improved Reference Genome for Cyclotella cryptica CCMP332, a Model for Cell Wall Morphogenesis, Salinity Adaptation, and Lipid Production in Diatoms (Bacillariophyta).</title>
        <authorList>
            <person name="Roberts W.R."/>
            <person name="Downey K.M."/>
            <person name="Ruck E.C."/>
            <person name="Traller J.C."/>
            <person name="Alverson A.J."/>
        </authorList>
    </citation>
    <scope>NUCLEOTIDE SEQUENCE [LARGE SCALE GENOMIC DNA]</scope>
    <source>
        <strain evidence="4 5">CCMP332</strain>
    </source>
</reference>
<feature type="chain" id="PRO_5044867660" description="Phosphoglycolate phosphatase" evidence="3">
    <location>
        <begin position="21"/>
        <end position="408"/>
    </location>
</feature>
<feature type="compositionally biased region" description="Polar residues" evidence="2">
    <location>
        <begin position="40"/>
        <end position="49"/>
    </location>
</feature>
<dbReference type="Pfam" id="PF13242">
    <property type="entry name" value="Hydrolase_like"/>
    <property type="match status" value="1"/>
</dbReference>